<organism evidence="1 2">
    <name type="scientific">Methylorubrum aminovorans</name>
    <dbReference type="NCBI Taxonomy" id="269069"/>
    <lineage>
        <taxon>Bacteria</taxon>
        <taxon>Pseudomonadati</taxon>
        <taxon>Pseudomonadota</taxon>
        <taxon>Alphaproteobacteria</taxon>
        <taxon>Hyphomicrobiales</taxon>
        <taxon>Methylobacteriaceae</taxon>
        <taxon>Methylorubrum</taxon>
    </lineage>
</organism>
<dbReference type="Proteomes" id="UP001055039">
    <property type="component" value="Unassembled WGS sequence"/>
</dbReference>
<sequence length="69" mass="7309">MTEASYNPCDAGKLIATIRKQPNGSVIVRLGVTSRPGRILAATTFYDAAYADRLVAAINEMASRPDPAA</sequence>
<reference evidence="1" key="2">
    <citation type="submission" date="2021-08" db="EMBL/GenBank/DDBJ databases">
        <authorList>
            <person name="Tani A."/>
            <person name="Ola A."/>
            <person name="Ogura Y."/>
            <person name="Katsura K."/>
            <person name="Hayashi T."/>
        </authorList>
    </citation>
    <scope>NUCLEOTIDE SEQUENCE</scope>
    <source>
        <strain evidence="1">NBRC 15686</strain>
    </source>
</reference>
<gene>
    <name evidence="1" type="ORF">LNAOJCKE_0970</name>
</gene>
<dbReference type="EMBL" id="BPRC01000001">
    <property type="protein sequence ID" value="GJE63772.1"/>
    <property type="molecule type" value="Genomic_DNA"/>
</dbReference>
<name>A0ABQ4UBE1_9HYPH</name>
<comment type="caution">
    <text evidence="1">The sequence shown here is derived from an EMBL/GenBank/DDBJ whole genome shotgun (WGS) entry which is preliminary data.</text>
</comment>
<evidence type="ECO:0000313" key="1">
    <source>
        <dbReference type="EMBL" id="GJE63772.1"/>
    </source>
</evidence>
<keyword evidence="2" id="KW-1185">Reference proteome</keyword>
<protein>
    <submittedName>
        <fullName evidence="1">Uncharacterized protein</fullName>
    </submittedName>
</protein>
<accession>A0ABQ4UBE1</accession>
<proteinExistence type="predicted"/>
<evidence type="ECO:0000313" key="2">
    <source>
        <dbReference type="Proteomes" id="UP001055039"/>
    </source>
</evidence>
<reference evidence="1" key="1">
    <citation type="journal article" date="2021" name="Front. Microbiol.">
        <title>Comprehensive Comparative Genomics and Phenotyping of Methylobacterium Species.</title>
        <authorList>
            <person name="Alessa O."/>
            <person name="Ogura Y."/>
            <person name="Fujitani Y."/>
            <person name="Takami H."/>
            <person name="Hayashi T."/>
            <person name="Sahin N."/>
            <person name="Tani A."/>
        </authorList>
    </citation>
    <scope>NUCLEOTIDE SEQUENCE</scope>
    <source>
        <strain evidence="1">NBRC 15686</strain>
    </source>
</reference>